<dbReference type="OrthoDB" id="1919336at2759"/>
<accession>A0A9W8FXF5</accession>
<proteinExistence type="predicted"/>
<dbReference type="PROSITE" id="PS50118">
    <property type="entry name" value="HMG_BOX_2"/>
    <property type="match status" value="1"/>
</dbReference>
<keyword evidence="1 2" id="KW-0238">DNA-binding</keyword>
<feature type="region of interest" description="Disordered" evidence="3">
    <location>
        <begin position="38"/>
        <end position="63"/>
    </location>
</feature>
<dbReference type="InterPro" id="IPR050342">
    <property type="entry name" value="HMGB"/>
</dbReference>
<dbReference type="CDD" id="cd00084">
    <property type="entry name" value="HMG-box_SF"/>
    <property type="match status" value="1"/>
</dbReference>
<dbReference type="GO" id="GO:0003677">
    <property type="term" value="F:DNA binding"/>
    <property type="evidence" value="ECO:0007669"/>
    <property type="project" value="UniProtKB-UniRule"/>
</dbReference>
<evidence type="ECO:0000259" key="4">
    <source>
        <dbReference type="PROSITE" id="PS50118"/>
    </source>
</evidence>
<dbReference type="Pfam" id="PF00505">
    <property type="entry name" value="HMG_box"/>
    <property type="match status" value="1"/>
</dbReference>
<comment type="caution">
    <text evidence="5">The sequence shown here is derived from an EMBL/GenBank/DDBJ whole genome shotgun (WGS) entry which is preliminary data.</text>
</comment>
<evidence type="ECO:0000313" key="5">
    <source>
        <dbReference type="EMBL" id="KAJ2669442.1"/>
    </source>
</evidence>
<dbReference type="EMBL" id="JANBTW010000150">
    <property type="protein sequence ID" value="KAJ2669442.1"/>
    <property type="molecule type" value="Genomic_DNA"/>
</dbReference>
<feature type="compositionally biased region" description="Basic and acidic residues" evidence="3">
    <location>
        <begin position="43"/>
        <end position="62"/>
    </location>
</feature>
<dbReference type="InterPro" id="IPR009071">
    <property type="entry name" value="HMG_box_dom"/>
</dbReference>
<keyword evidence="2" id="KW-0539">Nucleus</keyword>
<feature type="domain" description="HMG box" evidence="4">
    <location>
        <begin position="61"/>
        <end position="129"/>
    </location>
</feature>
<dbReference type="SMART" id="SM00398">
    <property type="entry name" value="HMG"/>
    <property type="match status" value="1"/>
</dbReference>
<evidence type="ECO:0000256" key="2">
    <source>
        <dbReference type="PROSITE-ProRule" id="PRU00267"/>
    </source>
</evidence>
<evidence type="ECO:0000256" key="1">
    <source>
        <dbReference type="ARBA" id="ARBA00023125"/>
    </source>
</evidence>
<feature type="DNA-binding region" description="HMG box" evidence="2">
    <location>
        <begin position="61"/>
        <end position="129"/>
    </location>
</feature>
<dbReference type="PANTHER" id="PTHR48112:SF22">
    <property type="entry name" value="MITOCHONDRIAL TRANSCRIPTION FACTOR A, ISOFORM B"/>
    <property type="match status" value="1"/>
</dbReference>
<feature type="compositionally biased region" description="Basic residues" evidence="3">
    <location>
        <begin position="202"/>
        <end position="211"/>
    </location>
</feature>
<dbReference type="Gene3D" id="1.10.30.10">
    <property type="entry name" value="High mobility group box domain"/>
    <property type="match status" value="1"/>
</dbReference>
<gene>
    <name evidence="5" type="ORF">GGI25_006142</name>
</gene>
<feature type="compositionally biased region" description="Polar residues" evidence="3">
    <location>
        <begin position="160"/>
        <end position="176"/>
    </location>
</feature>
<evidence type="ECO:0000256" key="3">
    <source>
        <dbReference type="SAM" id="MobiDB-lite"/>
    </source>
</evidence>
<evidence type="ECO:0000313" key="6">
    <source>
        <dbReference type="Proteomes" id="UP001151518"/>
    </source>
</evidence>
<feature type="region of interest" description="Disordered" evidence="3">
    <location>
        <begin position="132"/>
        <end position="229"/>
    </location>
</feature>
<dbReference type="SUPFAM" id="SSF47095">
    <property type="entry name" value="HMG-box"/>
    <property type="match status" value="1"/>
</dbReference>
<dbReference type="PANTHER" id="PTHR48112">
    <property type="entry name" value="HIGH MOBILITY GROUP PROTEIN DSP1"/>
    <property type="match status" value="1"/>
</dbReference>
<sequence>MAPETSSHGAAVITPEDAHELATTYFKLAEVYSRIAGIPHSPSKTEKSTQTHATRRDPDLPKRPMNAYLIYSAEARAVINRKFPDLPPKEVLVKIGQSWKDLTNEQRQKYNDMAKVYKSKYVAEMEKYNDTHLKSKKRKNAPSEYEAEENGGHVYGTGNRGTAASTSETHVPNSDTAIDGTEASQTKKTKKKSHSDEPGVEKKKKKKKIHKTKEDVNGTEETPKKKKTK</sequence>
<reference evidence="5" key="1">
    <citation type="submission" date="2022-07" db="EMBL/GenBank/DDBJ databases">
        <title>Phylogenomic reconstructions and comparative analyses of Kickxellomycotina fungi.</title>
        <authorList>
            <person name="Reynolds N.K."/>
            <person name="Stajich J.E."/>
            <person name="Barry K."/>
            <person name="Grigoriev I.V."/>
            <person name="Crous P."/>
            <person name="Smith M.E."/>
        </authorList>
    </citation>
    <scope>NUCLEOTIDE SEQUENCE</scope>
    <source>
        <strain evidence="5">NRRL 3115</strain>
    </source>
</reference>
<dbReference type="Proteomes" id="UP001151518">
    <property type="component" value="Unassembled WGS sequence"/>
</dbReference>
<dbReference type="InterPro" id="IPR036910">
    <property type="entry name" value="HMG_box_dom_sf"/>
</dbReference>
<dbReference type="AlphaFoldDB" id="A0A9W8FXF5"/>
<protein>
    <recommendedName>
        <fullName evidence="4">HMG box domain-containing protein</fullName>
    </recommendedName>
</protein>
<dbReference type="GO" id="GO:0005634">
    <property type="term" value="C:nucleus"/>
    <property type="evidence" value="ECO:0007669"/>
    <property type="project" value="UniProtKB-UniRule"/>
</dbReference>
<name>A0A9W8FXF5_9FUNG</name>
<organism evidence="5 6">
    <name type="scientific">Coemansia spiralis</name>
    <dbReference type="NCBI Taxonomy" id="417178"/>
    <lineage>
        <taxon>Eukaryota</taxon>
        <taxon>Fungi</taxon>
        <taxon>Fungi incertae sedis</taxon>
        <taxon>Zoopagomycota</taxon>
        <taxon>Kickxellomycotina</taxon>
        <taxon>Kickxellomycetes</taxon>
        <taxon>Kickxellales</taxon>
        <taxon>Kickxellaceae</taxon>
        <taxon>Coemansia</taxon>
    </lineage>
</organism>